<name>A0A518J1W4_9BACT</name>
<dbReference type="AlphaFoldDB" id="A0A518J1W4"/>
<evidence type="ECO:0000313" key="2">
    <source>
        <dbReference type="Proteomes" id="UP000316770"/>
    </source>
</evidence>
<sequence>MAAMPHPALADEIFNPHETQHATRLLALVSGVNTDFVGAPATDSHYSHALCKQLLNDRRYLPLIATFFTAYSDG</sequence>
<dbReference type="Proteomes" id="UP000316770">
    <property type="component" value="Chromosome"/>
</dbReference>
<keyword evidence="2" id="KW-1185">Reference proteome</keyword>
<protein>
    <submittedName>
        <fullName evidence="1">Uncharacterized protein</fullName>
    </submittedName>
</protein>
<evidence type="ECO:0000313" key="1">
    <source>
        <dbReference type="EMBL" id="QDV59326.1"/>
    </source>
</evidence>
<proteinExistence type="predicted"/>
<reference evidence="1 2" key="1">
    <citation type="submission" date="2019-02" db="EMBL/GenBank/DDBJ databases">
        <title>Deep-cultivation of Planctomycetes and their phenomic and genomic characterization uncovers novel biology.</title>
        <authorList>
            <person name="Wiegand S."/>
            <person name="Jogler M."/>
            <person name="Boedeker C."/>
            <person name="Pinto D."/>
            <person name="Vollmers J."/>
            <person name="Rivas-Marin E."/>
            <person name="Kohn T."/>
            <person name="Peeters S.H."/>
            <person name="Heuer A."/>
            <person name="Rast P."/>
            <person name="Oberbeckmann S."/>
            <person name="Bunk B."/>
            <person name="Jeske O."/>
            <person name="Meyerdierks A."/>
            <person name="Storesund J.E."/>
            <person name="Kallscheuer N."/>
            <person name="Luecker S."/>
            <person name="Lage O.M."/>
            <person name="Pohl T."/>
            <person name="Merkel B.J."/>
            <person name="Hornburger P."/>
            <person name="Mueller R.-W."/>
            <person name="Bruemmer F."/>
            <person name="Labrenz M."/>
            <person name="Spormann A.M."/>
            <person name="Op den Camp H."/>
            <person name="Overmann J."/>
            <person name="Amann R."/>
            <person name="Jetten M.S.M."/>
            <person name="Mascher T."/>
            <person name="Medema M.H."/>
            <person name="Devos D.P."/>
            <person name="Kaster A.-K."/>
            <person name="Ovreas L."/>
            <person name="Rohde M."/>
            <person name="Galperin M.Y."/>
            <person name="Jogler C."/>
        </authorList>
    </citation>
    <scope>NUCLEOTIDE SEQUENCE [LARGE SCALE GENOMIC DNA]</scope>
    <source>
        <strain evidence="1 2">Mal33</strain>
    </source>
</reference>
<gene>
    <name evidence="1" type="ORF">Mal33_53540</name>
</gene>
<organism evidence="1 2">
    <name type="scientific">Rosistilla oblonga</name>
    <dbReference type="NCBI Taxonomy" id="2527990"/>
    <lineage>
        <taxon>Bacteria</taxon>
        <taxon>Pseudomonadati</taxon>
        <taxon>Planctomycetota</taxon>
        <taxon>Planctomycetia</taxon>
        <taxon>Pirellulales</taxon>
        <taxon>Pirellulaceae</taxon>
        <taxon>Rosistilla</taxon>
    </lineage>
</organism>
<dbReference type="EMBL" id="CP036318">
    <property type="protein sequence ID" value="QDV59326.1"/>
    <property type="molecule type" value="Genomic_DNA"/>
</dbReference>
<accession>A0A518J1W4</accession>